<reference evidence="10 11" key="1">
    <citation type="submission" date="2020-07" db="EMBL/GenBank/DDBJ databases">
        <title>Sequencing the genomes of 1000 actinobacteria strains.</title>
        <authorList>
            <person name="Klenk H.-P."/>
        </authorList>
    </citation>
    <scope>NUCLEOTIDE SEQUENCE [LARGE SCALE GENOMIC DNA]</scope>
    <source>
        <strain evidence="10 11">DSM 18248</strain>
    </source>
</reference>
<comment type="caution">
    <text evidence="10">The sequence shown here is derived from an EMBL/GenBank/DDBJ whole genome shotgun (WGS) entry which is preliminary data.</text>
</comment>
<dbReference type="GO" id="GO:0000155">
    <property type="term" value="F:phosphorelay sensor kinase activity"/>
    <property type="evidence" value="ECO:0007669"/>
    <property type="project" value="InterPro"/>
</dbReference>
<dbReference type="SUPFAM" id="SSF47384">
    <property type="entry name" value="Homodimeric domain of signal transducing histidine kinase"/>
    <property type="match status" value="1"/>
</dbReference>
<dbReference type="SMART" id="SM00387">
    <property type="entry name" value="HATPase_c"/>
    <property type="match status" value="1"/>
</dbReference>
<evidence type="ECO:0000256" key="7">
    <source>
        <dbReference type="ARBA" id="ARBA00023012"/>
    </source>
</evidence>
<evidence type="ECO:0000313" key="11">
    <source>
        <dbReference type="Proteomes" id="UP000537326"/>
    </source>
</evidence>
<dbReference type="GO" id="GO:0009927">
    <property type="term" value="F:histidine phosphotransfer kinase activity"/>
    <property type="evidence" value="ECO:0007669"/>
    <property type="project" value="TreeGrafter"/>
</dbReference>
<comment type="subcellular location">
    <subcellularLocation>
        <location evidence="2">Cell membrane</location>
    </subcellularLocation>
</comment>
<sequence length="610" mass="65569">MPDAPSSPDPSSPWFARLRPVVDDDTVLDSLLGDVTARLGFGTAAVLLLREDIEEMEYVAVRGSGQARSRLGRHVSLERVLAQLAESDMLGMVRYLPAERRVAGGFLQGLVPRAAPGAWHPDDLLVAVVKDEDRLRGLILLDEPRNRAVPSDALQATFHDWTRDHAPLVLAADSRRRLDHEVRLSRMSADVLRLSNARFGSSADLLQACLEVLRLALDGAVAWSHLLTDDTWRRVTDEDVVVPDGVNRDFGRLLLPAVERLLELEATAVFAGDRLAGPREVVEPLAALVGPWLEQEGHPQLMVLPLGAGTELLGFAALAKRAEAPQWTDLEIAAAHQVAGDLGVAVRNRQYEEQRTAMSELKRTFVATLVHELKNPVTSIKAHSELLGSLVAGSESGLRSVRALQRAGDQFERTVRDLLLFARYDDASVALDLAPVRLGEVLAESVELFVAEAESQGVSLVADVSLGEDVVEADRTAMERLVNNLVGNAVKYTDAGGVVSVVLRESDQGDWSTRGLALEVADTGIGISEDDLAHLFREFYRSSDPSARSRPGTGLGLAVVQRIVQRHGGQIEVASEVGHGTTVTVLLPVPVSDGGSPELSGGAGGPAAIA</sequence>
<dbReference type="PANTHER" id="PTHR43047:SF72">
    <property type="entry name" value="OSMOSENSING HISTIDINE PROTEIN KINASE SLN1"/>
    <property type="match status" value="1"/>
</dbReference>
<dbReference type="FunFam" id="3.30.565.10:FF:000006">
    <property type="entry name" value="Sensor histidine kinase WalK"/>
    <property type="match status" value="1"/>
</dbReference>
<dbReference type="Proteomes" id="UP000537326">
    <property type="component" value="Unassembled WGS sequence"/>
</dbReference>
<feature type="domain" description="Histidine kinase" evidence="9">
    <location>
        <begin position="368"/>
        <end position="591"/>
    </location>
</feature>
<dbReference type="CDD" id="cd00082">
    <property type="entry name" value="HisKA"/>
    <property type="match status" value="1"/>
</dbReference>
<proteinExistence type="predicted"/>
<dbReference type="Gene3D" id="3.30.565.10">
    <property type="entry name" value="Histidine kinase-like ATPase, C-terminal domain"/>
    <property type="match status" value="1"/>
</dbReference>
<keyword evidence="7" id="KW-0902">Two-component regulatory system</keyword>
<dbReference type="PANTHER" id="PTHR43047">
    <property type="entry name" value="TWO-COMPONENT HISTIDINE PROTEIN KINASE"/>
    <property type="match status" value="1"/>
</dbReference>
<feature type="region of interest" description="Disordered" evidence="8">
    <location>
        <begin position="589"/>
        <end position="610"/>
    </location>
</feature>
<evidence type="ECO:0000256" key="5">
    <source>
        <dbReference type="ARBA" id="ARBA00022679"/>
    </source>
</evidence>
<protein>
    <recommendedName>
        <fullName evidence="3">histidine kinase</fullName>
        <ecNumber evidence="3">2.7.13.3</ecNumber>
    </recommendedName>
</protein>
<feature type="compositionally biased region" description="Gly residues" evidence="8">
    <location>
        <begin position="601"/>
        <end position="610"/>
    </location>
</feature>
<dbReference type="EC" id="2.7.13.3" evidence="3"/>
<evidence type="ECO:0000256" key="3">
    <source>
        <dbReference type="ARBA" id="ARBA00012438"/>
    </source>
</evidence>
<evidence type="ECO:0000313" key="10">
    <source>
        <dbReference type="EMBL" id="NYI10951.1"/>
    </source>
</evidence>
<dbReference type="SMART" id="SM00388">
    <property type="entry name" value="HisKA"/>
    <property type="match status" value="1"/>
</dbReference>
<keyword evidence="6 10" id="KW-0418">Kinase</keyword>
<evidence type="ECO:0000256" key="8">
    <source>
        <dbReference type="SAM" id="MobiDB-lite"/>
    </source>
</evidence>
<dbReference type="InterPro" id="IPR004358">
    <property type="entry name" value="Sig_transdc_His_kin-like_C"/>
</dbReference>
<dbReference type="InterPro" id="IPR003018">
    <property type="entry name" value="GAF"/>
</dbReference>
<dbReference type="InterPro" id="IPR003661">
    <property type="entry name" value="HisK_dim/P_dom"/>
</dbReference>
<gene>
    <name evidence="10" type="ORF">BKA05_002466</name>
</gene>
<feature type="compositionally biased region" description="Low complexity" evidence="8">
    <location>
        <begin position="589"/>
        <end position="600"/>
    </location>
</feature>
<dbReference type="Pfam" id="PF02518">
    <property type="entry name" value="HATPase_c"/>
    <property type="match status" value="1"/>
</dbReference>
<dbReference type="InterPro" id="IPR029016">
    <property type="entry name" value="GAF-like_dom_sf"/>
</dbReference>
<dbReference type="PRINTS" id="PR00344">
    <property type="entry name" value="BCTRLSENSOR"/>
</dbReference>
<evidence type="ECO:0000256" key="2">
    <source>
        <dbReference type="ARBA" id="ARBA00004236"/>
    </source>
</evidence>
<dbReference type="RefSeq" id="WP_179531711.1">
    <property type="nucleotide sequence ID" value="NZ_BAAAPP010000005.1"/>
</dbReference>
<dbReference type="InterPro" id="IPR005467">
    <property type="entry name" value="His_kinase_dom"/>
</dbReference>
<comment type="catalytic activity">
    <reaction evidence="1">
        <text>ATP + protein L-histidine = ADP + protein N-phospho-L-histidine.</text>
        <dbReference type="EC" id="2.7.13.3"/>
    </reaction>
</comment>
<dbReference type="PROSITE" id="PS50109">
    <property type="entry name" value="HIS_KIN"/>
    <property type="match status" value="1"/>
</dbReference>
<dbReference type="SUPFAM" id="SSF55781">
    <property type="entry name" value="GAF domain-like"/>
    <property type="match status" value="1"/>
</dbReference>
<dbReference type="SUPFAM" id="SSF55874">
    <property type="entry name" value="ATPase domain of HSP90 chaperone/DNA topoisomerase II/histidine kinase"/>
    <property type="match status" value="1"/>
</dbReference>
<dbReference type="SMART" id="SM00065">
    <property type="entry name" value="GAF"/>
    <property type="match status" value="1"/>
</dbReference>
<dbReference type="InterPro" id="IPR036097">
    <property type="entry name" value="HisK_dim/P_sf"/>
</dbReference>
<dbReference type="EMBL" id="JACBZI010000001">
    <property type="protein sequence ID" value="NYI10951.1"/>
    <property type="molecule type" value="Genomic_DNA"/>
</dbReference>
<keyword evidence="11" id="KW-1185">Reference proteome</keyword>
<dbReference type="Pfam" id="PF00512">
    <property type="entry name" value="HisKA"/>
    <property type="match status" value="1"/>
</dbReference>
<dbReference type="Gene3D" id="3.30.450.40">
    <property type="match status" value="1"/>
</dbReference>
<dbReference type="InterPro" id="IPR003594">
    <property type="entry name" value="HATPase_dom"/>
</dbReference>
<accession>A0A7Y9YEW2</accession>
<evidence type="ECO:0000259" key="9">
    <source>
        <dbReference type="PROSITE" id="PS50109"/>
    </source>
</evidence>
<dbReference type="InterPro" id="IPR036890">
    <property type="entry name" value="HATPase_C_sf"/>
</dbReference>
<evidence type="ECO:0000256" key="4">
    <source>
        <dbReference type="ARBA" id="ARBA00022553"/>
    </source>
</evidence>
<dbReference type="CDD" id="cd00075">
    <property type="entry name" value="HATPase"/>
    <property type="match status" value="1"/>
</dbReference>
<dbReference type="Gene3D" id="1.10.287.130">
    <property type="match status" value="1"/>
</dbReference>
<dbReference type="AlphaFoldDB" id="A0A7Y9YEW2"/>
<keyword evidence="5" id="KW-0808">Transferase</keyword>
<dbReference type="GO" id="GO:0005886">
    <property type="term" value="C:plasma membrane"/>
    <property type="evidence" value="ECO:0007669"/>
    <property type="project" value="UniProtKB-SubCell"/>
</dbReference>
<name>A0A7Y9YEW2_9ACTN</name>
<keyword evidence="4" id="KW-0597">Phosphoprotein</keyword>
<organism evidence="10 11">
    <name type="scientific">Nocardioides marinus</name>
    <dbReference type="NCBI Taxonomy" id="374514"/>
    <lineage>
        <taxon>Bacteria</taxon>
        <taxon>Bacillati</taxon>
        <taxon>Actinomycetota</taxon>
        <taxon>Actinomycetes</taxon>
        <taxon>Propionibacteriales</taxon>
        <taxon>Nocardioidaceae</taxon>
        <taxon>Nocardioides</taxon>
    </lineage>
</organism>
<evidence type="ECO:0000256" key="6">
    <source>
        <dbReference type="ARBA" id="ARBA00022777"/>
    </source>
</evidence>
<evidence type="ECO:0000256" key="1">
    <source>
        <dbReference type="ARBA" id="ARBA00000085"/>
    </source>
</evidence>